<dbReference type="SUPFAM" id="SSF56059">
    <property type="entry name" value="Glutathione synthetase ATP-binding domain-like"/>
    <property type="match status" value="1"/>
</dbReference>
<evidence type="ECO:0000259" key="1">
    <source>
        <dbReference type="Pfam" id="PF01326"/>
    </source>
</evidence>
<evidence type="ECO:0000313" key="3">
    <source>
        <dbReference type="Proteomes" id="UP000231409"/>
    </source>
</evidence>
<name>A0A2G1ULR6_9GAMM</name>
<reference evidence="2 3" key="1">
    <citation type="submission" date="2017-09" db="EMBL/GenBank/DDBJ databases">
        <title>The draft genome sequences of Marinobacter sp. PWS21.</title>
        <authorList>
            <person name="Cao J."/>
        </authorList>
    </citation>
    <scope>NUCLEOTIDE SEQUENCE [LARGE SCALE GENOMIC DNA]</scope>
    <source>
        <strain evidence="2 3">PWS21</strain>
    </source>
</reference>
<dbReference type="InterPro" id="IPR013815">
    <property type="entry name" value="ATP_grasp_subdomain_1"/>
</dbReference>
<dbReference type="Pfam" id="PF01326">
    <property type="entry name" value="PPDK_N"/>
    <property type="match status" value="1"/>
</dbReference>
<dbReference type="GO" id="GO:0016301">
    <property type="term" value="F:kinase activity"/>
    <property type="evidence" value="ECO:0007669"/>
    <property type="project" value="InterPro"/>
</dbReference>
<dbReference type="Gene3D" id="3.30.1490.20">
    <property type="entry name" value="ATP-grasp fold, A domain"/>
    <property type="match status" value="1"/>
</dbReference>
<feature type="domain" description="Pyruvate phosphate dikinase AMP/ATP-binding" evidence="1">
    <location>
        <begin position="300"/>
        <end position="677"/>
    </location>
</feature>
<proteinExistence type="predicted"/>
<dbReference type="Proteomes" id="UP000231409">
    <property type="component" value="Unassembled WGS sequence"/>
</dbReference>
<organism evidence="2 3">
    <name type="scientific">Marinobacter profundi</name>
    <dbReference type="NCBI Taxonomy" id="2666256"/>
    <lineage>
        <taxon>Bacteria</taxon>
        <taxon>Pseudomonadati</taxon>
        <taxon>Pseudomonadota</taxon>
        <taxon>Gammaproteobacteria</taxon>
        <taxon>Pseudomonadales</taxon>
        <taxon>Marinobacteraceae</taxon>
        <taxon>Marinobacter</taxon>
    </lineage>
</organism>
<protein>
    <submittedName>
        <fullName evidence="2">Phosphoenolpyruvate synthase</fullName>
    </submittedName>
</protein>
<keyword evidence="2" id="KW-0670">Pyruvate</keyword>
<dbReference type="RefSeq" id="WP_099614542.1">
    <property type="nucleotide sequence ID" value="NZ_KZ319370.1"/>
</dbReference>
<comment type="caution">
    <text evidence="2">The sequence shown here is derived from an EMBL/GenBank/DDBJ whole genome shotgun (WGS) entry which is preliminary data.</text>
</comment>
<dbReference type="EMBL" id="NTFH01000007">
    <property type="protein sequence ID" value="PHQ15418.1"/>
    <property type="molecule type" value="Genomic_DNA"/>
</dbReference>
<sequence>MTGASGTEPAQDRVSTGLPGLDQVLDGLRIGDNVVWRVSDLDDYRRFVAPFVAAAATTGRRIIYLRFGQHPPLVSGTDNIRVVSLDALGGFEAFTSQVWRLIEEHGRGAFYICDCLSDLLDAWATDTMVGNFFRVVCPFLFELDTVAWFALYPSRHSRTTLDRIRETTQVLVDVHRAGDDVQVQPIKVWRRQSPTMFLPHREEAGRFVPVTDSSDATRLQAAIEQHQVHSQPLLDYWDRLFMELAQTPDEPADAGGLTDICDRVLQVLVSRDPRMLALARQHLGRDELLTIRSRLVGSGYIGGKAAGMLIARSILLNCDPSLWQQCLEPHDSSYLGSDVYYAFLVHNGLWPAIMRQRCAEGYLTEAPALRAGILAGKFPAEYRAELERLLDHYGQYPILVRSSSLQEDGFGNAFAGKYDSVFLVNQGPPEQRLGALEDAIRQVYASTMSEDALVYRKQRGLDQREEPMALLLQRVNGRFHGQYYLPDAAGVGVSRNTFVWDRDMDPAAGMVRLVMGLGTRAVDRIEGDHACVMALDHPSRRPFRNEDESFRFSQHLVDVLDTAGAGLITLPLSRLGEAAADLPLDRLGEQDRAASSRARELGLPAPVWRLTFQPLIRQGAFVSRVRSLLATLEAAYQHPVDVEFTVHLSDSQGPTFNLVQCRPLATLGESAAAVMPDPLPASQLLFANQGHFMGGNINLQIDRIIRVNAEHYAQLTQPARYQVASLVGELVRQAPAGQRIMLIGPGRWGTSSPELGVPVRFADIAGIAALVEVAERSGEMVPDLSYGSHFFQDLVETGIAYVALFPQDRHCEYYPERLLQFASDIRQLPEHSDLLAPGVVEVYELESQPLSLSADVVSQQLACFVPPPATPD</sequence>
<accession>A0A2G1ULR6</accession>
<keyword evidence="3" id="KW-1185">Reference proteome</keyword>
<dbReference type="GO" id="GO:0005524">
    <property type="term" value="F:ATP binding"/>
    <property type="evidence" value="ECO:0007669"/>
    <property type="project" value="InterPro"/>
</dbReference>
<dbReference type="AlphaFoldDB" id="A0A2G1ULR6"/>
<dbReference type="InterPro" id="IPR002192">
    <property type="entry name" value="PPDK_AMP/ATP-bd"/>
</dbReference>
<gene>
    <name evidence="2" type="ORF">CLH61_09890</name>
</gene>
<evidence type="ECO:0000313" key="2">
    <source>
        <dbReference type="EMBL" id="PHQ15418.1"/>
    </source>
</evidence>